<accession>A0A915KFZ6</accession>
<dbReference type="Proteomes" id="UP000887565">
    <property type="component" value="Unplaced"/>
</dbReference>
<feature type="region of interest" description="Disordered" evidence="1">
    <location>
        <begin position="96"/>
        <end position="116"/>
    </location>
</feature>
<keyword evidence="2" id="KW-1185">Reference proteome</keyword>
<dbReference type="AlphaFoldDB" id="A0A915KFZ6"/>
<evidence type="ECO:0000313" key="2">
    <source>
        <dbReference type="Proteomes" id="UP000887565"/>
    </source>
</evidence>
<organism evidence="2 3">
    <name type="scientific">Romanomermis culicivorax</name>
    <name type="common">Nematode worm</name>
    <dbReference type="NCBI Taxonomy" id="13658"/>
    <lineage>
        <taxon>Eukaryota</taxon>
        <taxon>Metazoa</taxon>
        <taxon>Ecdysozoa</taxon>
        <taxon>Nematoda</taxon>
        <taxon>Enoplea</taxon>
        <taxon>Dorylaimia</taxon>
        <taxon>Mermithida</taxon>
        <taxon>Mermithoidea</taxon>
        <taxon>Mermithidae</taxon>
        <taxon>Romanomermis</taxon>
    </lineage>
</organism>
<name>A0A915KFZ6_ROMCU</name>
<proteinExistence type="predicted"/>
<evidence type="ECO:0000313" key="3">
    <source>
        <dbReference type="WBParaSite" id="nRc.2.0.1.t36896-RA"/>
    </source>
</evidence>
<evidence type="ECO:0000256" key="1">
    <source>
        <dbReference type="SAM" id="MobiDB-lite"/>
    </source>
</evidence>
<sequence>MSSKKAQQLRVQCEIQEQVQSINALFAALAEQMQQLISTTTAAAIAHNNPQTPRPQPVTSWFHHEEPHDIYMPNETLRETEPPLVFGCPSAHIKPKAPSTDTLYNNKFSRTARGKD</sequence>
<dbReference type="WBParaSite" id="nRc.2.0.1.t36896-RA">
    <property type="protein sequence ID" value="nRc.2.0.1.t36896-RA"/>
    <property type="gene ID" value="nRc.2.0.1.g36896"/>
</dbReference>
<feature type="compositionally biased region" description="Polar residues" evidence="1">
    <location>
        <begin position="99"/>
        <end position="109"/>
    </location>
</feature>
<protein>
    <submittedName>
        <fullName evidence="3">Uncharacterized protein</fullName>
    </submittedName>
</protein>
<reference evidence="3" key="1">
    <citation type="submission" date="2022-11" db="UniProtKB">
        <authorList>
            <consortium name="WormBaseParasite"/>
        </authorList>
    </citation>
    <scope>IDENTIFICATION</scope>
</reference>